<dbReference type="InterPro" id="IPR020846">
    <property type="entry name" value="MFS_dom"/>
</dbReference>
<dbReference type="SUPFAM" id="SSF103473">
    <property type="entry name" value="MFS general substrate transporter"/>
    <property type="match status" value="1"/>
</dbReference>
<feature type="transmembrane region" description="Helical" evidence="6">
    <location>
        <begin position="140"/>
        <end position="162"/>
    </location>
</feature>
<proteinExistence type="predicted"/>
<feature type="transmembrane region" description="Helical" evidence="6">
    <location>
        <begin position="315"/>
        <end position="335"/>
    </location>
</feature>
<keyword evidence="5 6" id="KW-0472">Membrane</keyword>
<evidence type="ECO:0000256" key="1">
    <source>
        <dbReference type="ARBA" id="ARBA00004141"/>
    </source>
</evidence>
<keyword evidence="2" id="KW-0813">Transport</keyword>
<feature type="transmembrane region" description="Helical" evidence="6">
    <location>
        <begin position="400"/>
        <end position="422"/>
    </location>
</feature>
<reference evidence="8 9" key="1">
    <citation type="journal article" date="2023" name="IMA Fungus">
        <title>Comparative genomic study of the Penicillium genus elucidates a diverse pangenome and 15 lateral gene transfer events.</title>
        <authorList>
            <person name="Petersen C."/>
            <person name="Sorensen T."/>
            <person name="Nielsen M.R."/>
            <person name="Sondergaard T.E."/>
            <person name="Sorensen J.L."/>
            <person name="Fitzpatrick D.A."/>
            <person name="Frisvad J.C."/>
            <person name="Nielsen K.L."/>
        </authorList>
    </citation>
    <scope>NUCLEOTIDE SEQUENCE [LARGE SCALE GENOMIC DNA]</scope>
    <source>
        <strain evidence="8 9">IBT 3361</strain>
    </source>
</reference>
<evidence type="ECO:0000256" key="5">
    <source>
        <dbReference type="ARBA" id="ARBA00023136"/>
    </source>
</evidence>
<evidence type="ECO:0000256" key="4">
    <source>
        <dbReference type="ARBA" id="ARBA00022989"/>
    </source>
</evidence>
<comment type="caution">
    <text evidence="8">The sequence shown here is derived from an EMBL/GenBank/DDBJ whole genome shotgun (WGS) entry which is preliminary data.</text>
</comment>
<accession>A0ABQ8WXN5</accession>
<dbReference type="PANTHER" id="PTHR43791">
    <property type="entry name" value="PERMEASE-RELATED"/>
    <property type="match status" value="1"/>
</dbReference>
<dbReference type="Proteomes" id="UP001220256">
    <property type="component" value="Unassembled WGS sequence"/>
</dbReference>
<name>A0ABQ8WXN5_PENCH</name>
<feature type="transmembrane region" description="Helical" evidence="6">
    <location>
        <begin position="115"/>
        <end position="134"/>
    </location>
</feature>
<dbReference type="InterPro" id="IPR036259">
    <property type="entry name" value="MFS_trans_sf"/>
</dbReference>
<evidence type="ECO:0000256" key="2">
    <source>
        <dbReference type="ARBA" id="ARBA00022448"/>
    </source>
</evidence>
<gene>
    <name evidence="8" type="ORF">N7505_001441</name>
</gene>
<feature type="transmembrane region" description="Helical" evidence="6">
    <location>
        <begin position="375"/>
        <end position="394"/>
    </location>
</feature>
<evidence type="ECO:0000313" key="9">
    <source>
        <dbReference type="Proteomes" id="UP001220256"/>
    </source>
</evidence>
<dbReference type="EMBL" id="JAPVEB010000001">
    <property type="protein sequence ID" value="KAJ5283461.1"/>
    <property type="molecule type" value="Genomic_DNA"/>
</dbReference>
<comment type="subcellular location">
    <subcellularLocation>
        <location evidence="1">Membrane</location>
        <topology evidence="1">Multi-pass membrane protein</topology>
    </subcellularLocation>
</comment>
<keyword evidence="9" id="KW-1185">Reference proteome</keyword>
<evidence type="ECO:0000313" key="8">
    <source>
        <dbReference type="EMBL" id="KAJ5283461.1"/>
    </source>
</evidence>
<feature type="transmembrane region" description="Helical" evidence="6">
    <location>
        <begin position="341"/>
        <end position="363"/>
    </location>
</feature>
<feature type="transmembrane region" description="Helical" evidence="6">
    <location>
        <begin position="207"/>
        <end position="229"/>
    </location>
</feature>
<dbReference type="Pfam" id="PF07690">
    <property type="entry name" value="MFS_1"/>
    <property type="match status" value="1"/>
</dbReference>
<sequence>MPGITTLADEKQDLDHLEDTLKPDDEAAERFNPKEAAAIRRRIDFRLIPCLGLMYFVSLMDRKNVANAAIAGMRTDLDMLEGYRYSLMTLVFFITYTLLQPPMTIICRKIGPRNFLPAVCLLWGAVIIGFGFSQKWTTLVALRLILGILEAGYFPGCVYLLSTWYTRFEVARRYSVFYLIGNFGSAFSGIIAYGLMQMEGVEGIRGWRWIFIIEGVITCAIAIFAYIFVIRFPDEEREKPSSYFLKSDECQYIIDRLENDRGDVEVEEFNLVKYLKPALHPEVWGFAFIFLSVVSNDDNDEKPFVIAFSLDWSNIILSCTTTVMYAFAYFLPIILRENLNFSLAASQCLIAPPYAFAAILMFATAWVGDRFRVRGVIIVVNSLIGLIGLPIMAFHPNPSVRYFGVFLAVGGTNSNIPATMAYQANNIRGQWKRVFCSATLTGMGGIGGVAGSLVFRSQDRPEYMPGMVATIICNGAVVLTVAILSVYFKISNKKAQRGEKVIDDDPDFRYTI</sequence>
<dbReference type="Gene3D" id="1.20.1250.20">
    <property type="entry name" value="MFS general substrate transporter like domains"/>
    <property type="match status" value="2"/>
</dbReference>
<feature type="transmembrane region" description="Helical" evidence="6">
    <location>
        <begin position="434"/>
        <end position="455"/>
    </location>
</feature>
<feature type="transmembrane region" description="Helical" evidence="6">
    <location>
        <begin position="174"/>
        <end position="195"/>
    </location>
</feature>
<feature type="transmembrane region" description="Helical" evidence="6">
    <location>
        <begin position="83"/>
        <end position="103"/>
    </location>
</feature>
<dbReference type="PANTHER" id="PTHR43791:SF47">
    <property type="entry name" value="MAJOR FACILITATOR SUPERFAMILY (MFS) PROFILE DOMAIN-CONTAINING PROTEIN-RELATED"/>
    <property type="match status" value="1"/>
</dbReference>
<organism evidence="8 9">
    <name type="scientific">Penicillium chrysogenum</name>
    <name type="common">Penicillium notatum</name>
    <dbReference type="NCBI Taxonomy" id="5076"/>
    <lineage>
        <taxon>Eukaryota</taxon>
        <taxon>Fungi</taxon>
        <taxon>Dikarya</taxon>
        <taxon>Ascomycota</taxon>
        <taxon>Pezizomycotina</taxon>
        <taxon>Eurotiomycetes</taxon>
        <taxon>Eurotiomycetidae</taxon>
        <taxon>Eurotiales</taxon>
        <taxon>Aspergillaceae</taxon>
        <taxon>Penicillium</taxon>
        <taxon>Penicillium chrysogenum species complex</taxon>
    </lineage>
</organism>
<evidence type="ECO:0000259" key="7">
    <source>
        <dbReference type="PROSITE" id="PS50850"/>
    </source>
</evidence>
<dbReference type="PROSITE" id="PS50850">
    <property type="entry name" value="MFS"/>
    <property type="match status" value="1"/>
</dbReference>
<feature type="transmembrane region" description="Helical" evidence="6">
    <location>
        <begin position="467"/>
        <end position="488"/>
    </location>
</feature>
<keyword evidence="4 6" id="KW-1133">Transmembrane helix</keyword>
<evidence type="ECO:0000256" key="6">
    <source>
        <dbReference type="SAM" id="Phobius"/>
    </source>
</evidence>
<protein>
    <recommendedName>
        <fullName evidence="7">Major facilitator superfamily (MFS) profile domain-containing protein</fullName>
    </recommendedName>
</protein>
<feature type="domain" description="Major facilitator superfamily (MFS) profile" evidence="7">
    <location>
        <begin position="47"/>
        <end position="493"/>
    </location>
</feature>
<keyword evidence="3 6" id="KW-0812">Transmembrane</keyword>
<dbReference type="InterPro" id="IPR011701">
    <property type="entry name" value="MFS"/>
</dbReference>
<evidence type="ECO:0000256" key="3">
    <source>
        <dbReference type="ARBA" id="ARBA00022692"/>
    </source>
</evidence>